<feature type="region of interest" description="Disordered" evidence="1">
    <location>
        <begin position="1"/>
        <end position="84"/>
    </location>
</feature>
<feature type="region of interest" description="Disordered" evidence="1">
    <location>
        <begin position="104"/>
        <end position="123"/>
    </location>
</feature>
<evidence type="ECO:0000313" key="3">
    <source>
        <dbReference type="Proteomes" id="UP001369815"/>
    </source>
</evidence>
<feature type="compositionally biased region" description="Basic and acidic residues" evidence="1">
    <location>
        <begin position="391"/>
        <end position="453"/>
    </location>
</feature>
<reference evidence="2 3" key="1">
    <citation type="journal article" date="2024" name="Front Chem Biol">
        <title>Unveiling the potential of Daldinia eschscholtzii MFLUCC 19-0629 through bioactivity and bioinformatics studies for enhanced sustainable agriculture production.</title>
        <authorList>
            <person name="Brooks S."/>
            <person name="Weaver J.A."/>
            <person name="Klomchit A."/>
            <person name="Alharthi S.A."/>
            <person name="Onlamun T."/>
            <person name="Nurani R."/>
            <person name="Vong T.K."/>
            <person name="Alberti F."/>
            <person name="Greco C."/>
        </authorList>
    </citation>
    <scope>NUCLEOTIDE SEQUENCE [LARGE SCALE GENOMIC DNA]</scope>
    <source>
        <strain evidence="2">MFLUCC 19-0629</strain>
    </source>
</reference>
<dbReference type="EMBL" id="JBANMG010000002">
    <property type="protein sequence ID" value="KAK6956291.1"/>
    <property type="molecule type" value="Genomic_DNA"/>
</dbReference>
<accession>A0AAX6MVS9</accession>
<comment type="caution">
    <text evidence="2">The sequence shown here is derived from an EMBL/GenBank/DDBJ whole genome shotgun (WGS) entry which is preliminary data.</text>
</comment>
<dbReference type="Proteomes" id="UP001369815">
    <property type="component" value="Unassembled WGS sequence"/>
</dbReference>
<evidence type="ECO:0000256" key="1">
    <source>
        <dbReference type="SAM" id="MobiDB-lite"/>
    </source>
</evidence>
<evidence type="ECO:0000313" key="2">
    <source>
        <dbReference type="EMBL" id="KAK6956291.1"/>
    </source>
</evidence>
<name>A0AAX6MVS9_9PEZI</name>
<feature type="region of interest" description="Disordered" evidence="1">
    <location>
        <begin position="386"/>
        <end position="468"/>
    </location>
</feature>
<organism evidence="2 3">
    <name type="scientific">Daldinia eschscholtzii</name>
    <dbReference type="NCBI Taxonomy" id="292717"/>
    <lineage>
        <taxon>Eukaryota</taxon>
        <taxon>Fungi</taxon>
        <taxon>Dikarya</taxon>
        <taxon>Ascomycota</taxon>
        <taxon>Pezizomycotina</taxon>
        <taxon>Sordariomycetes</taxon>
        <taxon>Xylariomycetidae</taxon>
        <taxon>Xylariales</taxon>
        <taxon>Hypoxylaceae</taxon>
        <taxon>Daldinia</taxon>
    </lineage>
</organism>
<dbReference type="AlphaFoldDB" id="A0AAX6MVS9"/>
<sequence length="468" mass="52408">MSSHGSYIPPFRRGDAQATGAKPDTLDSSNLPPSHSLPRQPFNNRGNRDNMSGRGFRGGRGRGNGRGRGTYGNQFSQNRNQDKFYDTDFYSQRAIARYFSGEDEEGDGAVSYHNSSTFHNSKEHPDQLSYMLLFSKANPRWPDDRIVFAKSKLDLLPEYSAKKKEYGEWPSVKLPEDPQVSDATTDTTSKENIPQPATKDDEAGPVVTAMKSMSVTDEEKAEATIPSAATQIDETPVEEASFGSSSRMKYSDVRNLPPEEQERLAKEQKQQRLKPQQLEFVFPSILPIDYIPSAHPPIAAFEERRSYDYGYGNSRFLFAGWYRITHINLLAPHSAEVVRMQRQKWERRDRYGKIIPGKVRDAAAWQTSLKMEWAVVKFEKIGDDEAPPVPDIEKLPKPELGKPADATDWRKGKGEGERAVEKGLGEKGEKIAVASGEDKKALAENIRPEESGKQPEPAKAGEGNLVEI</sequence>
<protein>
    <submittedName>
        <fullName evidence="2">Uncharacterized protein</fullName>
    </submittedName>
</protein>
<keyword evidence="3" id="KW-1185">Reference proteome</keyword>
<feature type="region of interest" description="Disordered" evidence="1">
    <location>
        <begin position="170"/>
        <end position="252"/>
    </location>
</feature>
<feature type="compositionally biased region" description="Polar residues" evidence="1">
    <location>
        <begin position="181"/>
        <end position="192"/>
    </location>
</feature>
<proteinExistence type="predicted"/>
<gene>
    <name evidence="2" type="ORF">Daesc_001566</name>
</gene>